<protein>
    <recommendedName>
        <fullName evidence="3">Integrase</fullName>
    </recommendedName>
</protein>
<comment type="caution">
    <text evidence="1">The sequence shown here is derived from an EMBL/GenBank/DDBJ whole genome shotgun (WGS) entry which is preliminary data.</text>
</comment>
<gene>
    <name evidence="1" type="ORF">SAMEA2275630_02913</name>
</gene>
<evidence type="ECO:0008006" key="3">
    <source>
        <dbReference type="Google" id="ProtNLM"/>
    </source>
</evidence>
<accession>A0AB38DGA5</accession>
<dbReference type="Proteomes" id="UP000190366">
    <property type="component" value="Unassembled WGS sequence"/>
</dbReference>
<evidence type="ECO:0000313" key="2">
    <source>
        <dbReference type="Proteomes" id="UP000190366"/>
    </source>
</evidence>
<dbReference type="EMBL" id="FVQL01000001">
    <property type="protein sequence ID" value="SKY89259.1"/>
    <property type="molecule type" value="Genomic_DNA"/>
</dbReference>
<proteinExistence type="predicted"/>
<evidence type="ECO:0000313" key="1">
    <source>
        <dbReference type="EMBL" id="SKY89259.1"/>
    </source>
</evidence>
<sequence length="544" mass="60518">MEPIYACSLPRVPIIEPPRLSGLTDRILELTSTRAPWQRRLWRGGTMELAQEFLTDSVRPGAREVAIADRRKHLMEALRTDHGIADFGRRIETLAKDIGTDTDETSHSWIALRHHVIEMNDAYLTNWAGAFDVPPPNRAIDAEGAARRITAHILGSGMHKNSLHRWLHDIQSKSTPVTPGDFLREADRRLKAPEKVFTFCVPVDKRPPFEVSSENAPGWMTSTETAEWKRRYAPDAKPARHQGSFLLEITARDVNAAADAARDVIAHLRTKFQLASPNSIGIHPKMWSMQKRSDFPTTATNRVINLAAFDRLGRLQDLTTADYLVNTLALVEPLQTAAPHIAVMSGWSAIESLLVGPADCDDIVAAKRFSLIIAASLMRAEFTRLAKTYAAENDDPDARALNQCETNIERAKLFQILAFNRPDLILASSTDNLALQRVRPALQNPRQEVNNVTDILSREFTRLYRKRNMVVHGGQIRGANLHSISETLTPLIGAGIDRIVHAQLQFGIPPIELSAMAEARVDYLSPTTSDSGGGLLDLLEHPVQ</sequence>
<name>A0AB38DGA5_9MYCO</name>
<reference evidence="1 2" key="1">
    <citation type="submission" date="2016-11" db="EMBL/GenBank/DDBJ databases">
        <authorList>
            <consortium name="Pathogen Informatics"/>
        </authorList>
    </citation>
    <scope>NUCLEOTIDE SEQUENCE [LARGE SCALE GENOMIC DNA]</scope>
    <source>
        <strain evidence="1 2">1168</strain>
    </source>
</reference>
<dbReference type="AlphaFoldDB" id="A0AB38DGA5"/>
<organism evidence="1 2">
    <name type="scientific">Mycobacteroides abscessus subsp. massiliense</name>
    <dbReference type="NCBI Taxonomy" id="1962118"/>
    <lineage>
        <taxon>Bacteria</taxon>
        <taxon>Bacillati</taxon>
        <taxon>Actinomycetota</taxon>
        <taxon>Actinomycetes</taxon>
        <taxon>Mycobacteriales</taxon>
        <taxon>Mycobacteriaceae</taxon>
        <taxon>Mycobacteroides</taxon>
        <taxon>Mycobacteroides abscessus</taxon>
    </lineage>
</organism>